<dbReference type="GO" id="GO:0005615">
    <property type="term" value="C:extracellular space"/>
    <property type="evidence" value="ECO:0007669"/>
    <property type="project" value="InterPro"/>
</dbReference>
<evidence type="ECO:0000256" key="1">
    <source>
        <dbReference type="ARBA" id="ARBA00009500"/>
    </source>
</evidence>
<dbReference type="Gene3D" id="2.30.39.10">
    <property type="entry name" value="Alpha-1-antitrypsin, domain 1"/>
    <property type="match status" value="1"/>
</dbReference>
<dbReference type="SMART" id="SM00093">
    <property type="entry name" value="SERPIN"/>
    <property type="match status" value="1"/>
</dbReference>
<dbReference type="Proteomes" id="UP000440578">
    <property type="component" value="Unassembled WGS sequence"/>
</dbReference>
<feature type="signal peptide" evidence="5">
    <location>
        <begin position="1"/>
        <end position="25"/>
    </location>
</feature>
<dbReference type="GO" id="GO:0004867">
    <property type="term" value="F:serine-type endopeptidase inhibitor activity"/>
    <property type="evidence" value="ECO:0007669"/>
    <property type="project" value="UniProtKB-KW"/>
</dbReference>
<evidence type="ECO:0000313" key="7">
    <source>
        <dbReference type="EMBL" id="KAF0309967.1"/>
    </source>
</evidence>
<dbReference type="EMBL" id="VIIS01000359">
    <property type="protein sequence ID" value="KAF0309967.1"/>
    <property type="molecule type" value="Genomic_DNA"/>
</dbReference>
<feature type="domain" description="Serpin" evidence="6">
    <location>
        <begin position="84"/>
        <end position="329"/>
    </location>
</feature>
<keyword evidence="5" id="KW-0732">Signal</keyword>
<evidence type="ECO:0000256" key="4">
    <source>
        <dbReference type="RuleBase" id="RU000411"/>
    </source>
</evidence>
<dbReference type="PANTHER" id="PTHR11461">
    <property type="entry name" value="SERINE PROTEASE INHIBITOR, SERPIN"/>
    <property type="match status" value="1"/>
</dbReference>
<dbReference type="PANTHER" id="PTHR11461:SF211">
    <property type="entry name" value="GH10112P-RELATED"/>
    <property type="match status" value="1"/>
</dbReference>
<dbReference type="OrthoDB" id="6355607at2759"/>
<feature type="chain" id="PRO_5025624504" evidence="5">
    <location>
        <begin position="26"/>
        <end position="329"/>
    </location>
</feature>
<proteinExistence type="inferred from homology"/>
<organism evidence="7 8">
    <name type="scientific">Amphibalanus amphitrite</name>
    <name type="common">Striped barnacle</name>
    <name type="synonym">Balanus amphitrite</name>
    <dbReference type="NCBI Taxonomy" id="1232801"/>
    <lineage>
        <taxon>Eukaryota</taxon>
        <taxon>Metazoa</taxon>
        <taxon>Ecdysozoa</taxon>
        <taxon>Arthropoda</taxon>
        <taxon>Crustacea</taxon>
        <taxon>Multicrustacea</taxon>
        <taxon>Cirripedia</taxon>
        <taxon>Thoracica</taxon>
        <taxon>Thoracicalcarea</taxon>
        <taxon>Balanomorpha</taxon>
        <taxon>Balanoidea</taxon>
        <taxon>Balanidae</taxon>
        <taxon>Amphibalaninae</taxon>
        <taxon>Amphibalanus</taxon>
    </lineage>
</organism>
<keyword evidence="2" id="KW-0646">Protease inhibitor</keyword>
<evidence type="ECO:0000259" key="6">
    <source>
        <dbReference type="SMART" id="SM00093"/>
    </source>
</evidence>
<dbReference type="InterPro" id="IPR000215">
    <property type="entry name" value="Serpin_fam"/>
</dbReference>
<gene>
    <name evidence="7" type="primary">Spn42Dd_1</name>
    <name evidence="7" type="ORF">FJT64_002053</name>
</gene>
<reference evidence="7 8" key="1">
    <citation type="submission" date="2019-07" db="EMBL/GenBank/DDBJ databases">
        <title>Draft genome assembly of a fouling barnacle, Amphibalanus amphitrite (Darwin, 1854): The first reference genome for Thecostraca.</title>
        <authorList>
            <person name="Kim W."/>
        </authorList>
    </citation>
    <scope>NUCLEOTIDE SEQUENCE [LARGE SCALE GENOMIC DNA]</scope>
    <source>
        <strain evidence="7">SNU_AA5</strain>
        <tissue evidence="7">Soma without cirri and trophi</tissue>
    </source>
</reference>
<dbReference type="InterPro" id="IPR023796">
    <property type="entry name" value="Serpin_dom"/>
</dbReference>
<protein>
    <submittedName>
        <fullName evidence="7">Serine protease inhibitor 42Dd</fullName>
    </submittedName>
</protein>
<dbReference type="Pfam" id="PF00079">
    <property type="entry name" value="Serpin"/>
    <property type="match status" value="1"/>
</dbReference>
<comment type="similarity">
    <text evidence="1 4">Belongs to the serpin family.</text>
</comment>
<keyword evidence="3" id="KW-0722">Serine protease inhibitor</keyword>
<evidence type="ECO:0000256" key="5">
    <source>
        <dbReference type="SAM" id="SignalP"/>
    </source>
</evidence>
<accession>A0A6A4WRT2</accession>
<evidence type="ECO:0000256" key="2">
    <source>
        <dbReference type="ARBA" id="ARBA00022690"/>
    </source>
</evidence>
<evidence type="ECO:0000256" key="3">
    <source>
        <dbReference type="ARBA" id="ARBA00022900"/>
    </source>
</evidence>
<sequence length="329" mass="35922">MFESSLCHISGPAWTLIFFAVTAGAAPPEKSKYDLWSTNHASDTFSDDLPWSDWEVTTATFRNSNGTNSSAGSRPGPVPSGMDLKVLKELTADLGRNQAISPFVISVTMSQVWLAADGITRNEITPTLGLTTPNPKDFLLRYHAAISYLSPLSSGSVTAAAYSRLYISERHSVLPAFASVLSRYYLAKERPFSSPAQAVSEINRDVTNMTGGRISSVVSEEEIQGASFFTVGAFYFRAPWKTAFTPSQKMSFLTAAGEKQVKAMTLNNIILPYIKEATFDAISLPYSEGNFSMLLLRPIQRTMDAVTALRVRLDTLNVTDVVVQLESTA</sequence>
<name>A0A6A4WRT2_AMPAM</name>
<dbReference type="AlphaFoldDB" id="A0A6A4WRT2"/>
<evidence type="ECO:0000313" key="8">
    <source>
        <dbReference type="Proteomes" id="UP000440578"/>
    </source>
</evidence>
<dbReference type="InterPro" id="IPR036186">
    <property type="entry name" value="Serpin_sf"/>
</dbReference>
<dbReference type="InterPro" id="IPR042185">
    <property type="entry name" value="Serpin_sf_2"/>
</dbReference>
<keyword evidence="8" id="KW-1185">Reference proteome</keyword>
<comment type="caution">
    <text evidence="7">The sequence shown here is derived from an EMBL/GenBank/DDBJ whole genome shotgun (WGS) entry which is preliminary data.</text>
</comment>
<dbReference type="SUPFAM" id="SSF56574">
    <property type="entry name" value="Serpins"/>
    <property type="match status" value="1"/>
</dbReference>
<dbReference type="InterPro" id="IPR042178">
    <property type="entry name" value="Serpin_sf_1"/>
</dbReference>
<dbReference type="Gene3D" id="3.30.497.10">
    <property type="entry name" value="Antithrombin, subunit I, domain 2"/>
    <property type="match status" value="1"/>
</dbReference>